<dbReference type="OrthoDB" id="129167at2"/>
<evidence type="ECO:0000313" key="1">
    <source>
        <dbReference type="EMBL" id="ABJ81088.1"/>
    </source>
</evidence>
<reference evidence="1" key="1">
    <citation type="submission" date="2006-10" db="EMBL/GenBank/DDBJ databases">
        <title>Complete sequence of Solibacter usitatus Ellin6076.</title>
        <authorList>
            <consortium name="US DOE Joint Genome Institute"/>
            <person name="Copeland A."/>
            <person name="Lucas S."/>
            <person name="Lapidus A."/>
            <person name="Barry K."/>
            <person name="Detter J.C."/>
            <person name="Glavina del Rio T."/>
            <person name="Hammon N."/>
            <person name="Israni S."/>
            <person name="Dalin E."/>
            <person name="Tice H."/>
            <person name="Pitluck S."/>
            <person name="Thompson L.S."/>
            <person name="Brettin T."/>
            <person name="Bruce D."/>
            <person name="Han C."/>
            <person name="Tapia R."/>
            <person name="Gilna P."/>
            <person name="Schmutz J."/>
            <person name="Larimer F."/>
            <person name="Land M."/>
            <person name="Hauser L."/>
            <person name="Kyrpides N."/>
            <person name="Mikhailova N."/>
            <person name="Janssen P.H."/>
            <person name="Kuske C.R."/>
            <person name="Richardson P."/>
        </authorList>
    </citation>
    <scope>NUCLEOTIDE SEQUENCE</scope>
    <source>
        <strain evidence="1">Ellin6076</strain>
    </source>
</reference>
<dbReference type="AlphaFoldDB" id="Q02CX8"/>
<dbReference type="HOGENOM" id="CLU_1748426_0_0_0"/>
<proteinExistence type="predicted"/>
<organism evidence="1">
    <name type="scientific">Solibacter usitatus (strain Ellin6076)</name>
    <dbReference type="NCBI Taxonomy" id="234267"/>
    <lineage>
        <taxon>Bacteria</taxon>
        <taxon>Pseudomonadati</taxon>
        <taxon>Acidobacteriota</taxon>
        <taxon>Terriglobia</taxon>
        <taxon>Bryobacterales</taxon>
        <taxon>Solibacteraceae</taxon>
        <taxon>Candidatus Solibacter</taxon>
    </lineage>
</organism>
<evidence type="ECO:0008006" key="2">
    <source>
        <dbReference type="Google" id="ProtNLM"/>
    </source>
</evidence>
<accession>Q02CX8</accession>
<dbReference type="InParanoid" id="Q02CX8"/>
<sequence length="149" mass="16612">MESRGELRIDPGQLGTDAFTGEIELVIPYTDLPLTRKLLQRAQALTAGLQVRIKLLAVHSVPYPSDFRCPAATHSFLVEQLMKLADGCSLPVDPQVVLARSREEGFRYALKSESTVLLGTRRHLWRTGEERLARSLVSEGHKVALLHLD</sequence>
<dbReference type="EMBL" id="CP000473">
    <property type="protein sequence ID" value="ABJ81088.1"/>
    <property type="molecule type" value="Genomic_DNA"/>
</dbReference>
<name>Q02CX8_SOLUE</name>
<gene>
    <name evidence="1" type="ordered locus">Acid_0072</name>
</gene>
<dbReference type="STRING" id="234267.Acid_0072"/>
<protein>
    <recommendedName>
        <fullName evidence="2">UspA domain-containing protein</fullName>
    </recommendedName>
</protein>
<dbReference type="KEGG" id="sus:Acid_0072"/>